<keyword evidence="3" id="KW-1185">Reference proteome</keyword>
<sequence>MDKDTGKAESSNATKADNKDEVAKLKSIKKKRTSKIDIPEEFLRRSSRNKSKEEGFYKFRNMLNRSVRKSQFEISERKYKEEHTPKNTKKNASSQSKSK</sequence>
<feature type="region of interest" description="Disordered" evidence="1">
    <location>
        <begin position="1"/>
        <end position="55"/>
    </location>
</feature>
<name>A0A4C1YGF3_EUMVA</name>
<feature type="region of interest" description="Disordered" evidence="1">
    <location>
        <begin position="67"/>
        <end position="99"/>
    </location>
</feature>
<reference evidence="2 3" key="1">
    <citation type="journal article" date="2019" name="Commun. Biol.">
        <title>The bagworm genome reveals a unique fibroin gene that provides high tensile strength.</title>
        <authorList>
            <person name="Kono N."/>
            <person name="Nakamura H."/>
            <person name="Ohtoshi R."/>
            <person name="Tomita M."/>
            <person name="Numata K."/>
            <person name="Arakawa K."/>
        </authorList>
    </citation>
    <scope>NUCLEOTIDE SEQUENCE [LARGE SCALE GENOMIC DNA]</scope>
</reference>
<evidence type="ECO:0000256" key="1">
    <source>
        <dbReference type="SAM" id="MobiDB-lite"/>
    </source>
</evidence>
<dbReference type="AlphaFoldDB" id="A0A4C1YGF3"/>
<gene>
    <name evidence="2" type="ORF">EVAR_45435_1</name>
</gene>
<dbReference type="EMBL" id="BGZK01001241">
    <property type="protein sequence ID" value="GBP75236.1"/>
    <property type="molecule type" value="Genomic_DNA"/>
</dbReference>
<feature type="compositionally biased region" description="Basic and acidic residues" evidence="1">
    <location>
        <begin position="70"/>
        <end position="85"/>
    </location>
</feature>
<feature type="compositionally biased region" description="Basic and acidic residues" evidence="1">
    <location>
        <begin position="34"/>
        <end position="55"/>
    </location>
</feature>
<accession>A0A4C1YGF3</accession>
<evidence type="ECO:0000313" key="3">
    <source>
        <dbReference type="Proteomes" id="UP000299102"/>
    </source>
</evidence>
<protein>
    <submittedName>
        <fullName evidence="2">Uncharacterized protein</fullName>
    </submittedName>
</protein>
<proteinExistence type="predicted"/>
<evidence type="ECO:0000313" key="2">
    <source>
        <dbReference type="EMBL" id="GBP75236.1"/>
    </source>
</evidence>
<feature type="compositionally biased region" description="Polar residues" evidence="1">
    <location>
        <begin position="90"/>
        <end position="99"/>
    </location>
</feature>
<organism evidence="2 3">
    <name type="scientific">Eumeta variegata</name>
    <name type="common">Bagworm moth</name>
    <name type="synonym">Eumeta japonica</name>
    <dbReference type="NCBI Taxonomy" id="151549"/>
    <lineage>
        <taxon>Eukaryota</taxon>
        <taxon>Metazoa</taxon>
        <taxon>Ecdysozoa</taxon>
        <taxon>Arthropoda</taxon>
        <taxon>Hexapoda</taxon>
        <taxon>Insecta</taxon>
        <taxon>Pterygota</taxon>
        <taxon>Neoptera</taxon>
        <taxon>Endopterygota</taxon>
        <taxon>Lepidoptera</taxon>
        <taxon>Glossata</taxon>
        <taxon>Ditrysia</taxon>
        <taxon>Tineoidea</taxon>
        <taxon>Psychidae</taxon>
        <taxon>Oiketicinae</taxon>
        <taxon>Eumeta</taxon>
    </lineage>
</organism>
<comment type="caution">
    <text evidence="2">The sequence shown here is derived from an EMBL/GenBank/DDBJ whole genome shotgun (WGS) entry which is preliminary data.</text>
</comment>
<dbReference type="Proteomes" id="UP000299102">
    <property type="component" value="Unassembled WGS sequence"/>
</dbReference>